<keyword evidence="2" id="KW-0902">Two-component regulatory system</keyword>
<dbReference type="STRING" id="306541.SAMN05421668_10198"/>
<dbReference type="InterPro" id="IPR016032">
    <property type="entry name" value="Sig_transdc_resp-reg_C-effctor"/>
</dbReference>
<evidence type="ECO:0000256" key="1">
    <source>
        <dbReference type="ARBA" id="ARBA00004496"/>
    </source>
</evidence>
<feature type="modified residue" description="4-aspartylphosphate" evidence="6">
    <location>
        <position position="55"/>
    </location>
</feature>
<dbReference type="InterPro" id="IPR001789">
    <property type="entry name" value="Sig_transdc_resp-reg_receiver"/>
</dbReference>
<keyword evidence="7" id="KW-0802">TPR repeat</keyword>
<gene>
    <name evidence="9" type="ORF">HMI01_17930</name>
    <name evidence="10" type="ORF">SAMN05421668_10198</name>
</gene>
<dbReference type="InterPro" id="IPR011006">
    <property type="entry name" value="CheY-like_superfamily"/>
</dbReference>
<dbReference type="Proteomes" id="UP000321773">
    <property type="component" value="Unassembled WGS sequence"/>
</dbReference>
<name>A0A1I6NZM1_9BACI</name>
<evidence type="ECO:0000256" key="6">
    <source>
        <dbReference type="PROSITE-ProRule" id="PRU00169"/>
    </source>
</evidence>
<keyword evidence="3" id="KW-0805">Transcription regulation</keyword>
<dbReference type="Gene3D" id="1.25.40.10">
    <property type="entry name" value="Tetratricopeptide repeat domain"/>
    <property type="match status" value="1"/>
</dbReference>
<dbReference type="Proteomes" id="UP000199139">
    <property type="component" value="Unassembled WGS sequence"/>
</dbReference>
<dbReference type="OrthoDB" id="3190595at2"/>
<feature type="domain" description="Response regulatory" evidence="8">
    <location>
        <begin position="2"/>
        <end position="118"/>
    </location>
</feature>
<dbReference type="EMBL" id="BJWJ01000017">
    <property type="protein sequence ID" value="GEM04805.1"/>
    <property type="molecule type" value="Genomic_DNA"/>
</dbReference>
<dbReference type="Gene3D" id="3.40.50.2300">
    <property type="match status" value="1"/>
</dbReference>
<dbReference type="InterPro" id="IPR051677">
    <property type="entry name" value="AfsR-DnrI-RedD_regulator"/>
</dbReference>
<proteinExistence type="predicted"/>
<dbReference type="SMART" id="SM00448">
    <property type="entry name" value="REC"/>
    <property type="match status" value="1"/>
</dbReference>
<dbReference type="GO" id="GO:0006355">
    <property type="term" value="P:regulation of DNA-templated transcription"/>
    <property type="evidence" value="ECO:0007669"/>
    <property type="project" value="InterPro"/>
</dbReference>
<evidence type="ECO:0000313" key="12">
    <source>
        <dbReference type="Proteomes" id="UP000321773"/>
    </source>
</evidence>
<dbReference type="AlphaFoldDB" id="A0A1I6NZM1"/>
<dbReference type="PROSITE" id="PS50110">
    <property type="entry name" value="RESPONSE_REGULATORY"/>
    <property type="match status" value="1"/>
</dbReference>
<accession>A0A1I6NZM1</accession>
<evidence type="ECO:0000256" key="3">
    <source>
        <dbReference type="ARBA" id="ARBA00023015"/>
    </source>
</evidence>
<sequence>MKLLLLDDERMAIEHMKYLLNKSEVIKSVSMTSFLSPTDALKWMEDNIVDVIFIDIEMPEMDGLVVANKMKDIQPNLEIVFVTAFQEYAVEAFELHALDYLLKPVRLQRMDQTLLRIERRLQEKVNEQITLSSTQSIHLLGKVSIESSGQPIDFKWRKGRVKELFLLLLHSRHRAMSKFDIIDYIWSDLSDKKASTQLHMTIYRLRQIINTFNLDLSIEFQDEAYQMLLGKTATVDVDRWLDHINHYPTIHSDNLDHAIDALSLVKGDYMQNLEYSWAQNEQVYLKNSYLKRLIDIASFLIENKKEEEAINYFEKVIFEDPYNDVAKERLLRLYEKNKQGQELKRFTKYLVTVYTQDQEHEQIKELNDMYQRILTNMKDKYAD</sequence>
<feature type="repeat" description="TPR" evidence="7">
    <location>
        <begin position="290"/>
        <end position="323"/>
    </location>
</feature>
<dbReference type="EMBL" id="FPAI01000001">
    <property type="protein sequence ID" value="SFS33397.1"/>
    <property type="molecule type" value="Genomic_DNA"/>
</dbReference>
<evidence type="ECO:0000256" key="4">
    <source>
        <dbReference type="ARBA" id="ARBA00023125"/>
    </source>
</evidence>
<keyword evidence="12" id="KW-1185">Reference proteome</keyword>
<evidence type="ECO:0000259" key="8">
    <source>
        <dbReference type="PROSITE" id="PS50110"/>
    </source>
</evidence>
<evidence type="ECO:0000256" key="5">
    <source>
        <dbReference type="ARBA" id="ARBA00023163"/>
    </source>
</evidence>
<dbReference type="GO" id="GO:0000160">
    <property type="term" value="P:phosphorelay signal transduction system"/>
    <property type="evidence" value="ECO:0007669"/>
    <property type="project" value="UniProtKB-KW"/>
</dbReference>
<dbReference type="InterPro" id="IPR019734">
    <property type="entry name" value="TPR_rpt"/>
</dbReference>
<keyword evidence="5" id="KW-0804">Transcription</keyword>
<dbReference type="PANTHER" id="PTHR35807">
    <property type="entry name" value="TRANSCRIPTIONAL REGULATOR REDD-RELATED"/>
    <property type="match status" value="1"/>
</dbReference>
<dbReference type="Pfam" id="PF00072">
    <property type="entry name" value="Response_reg"/>
    <property type="match status" value="1"/>
</dbReference>
<evidence type="ECO:0000313" key="9">
    <source>
        <dbReference type="EMBL" id="GEM04805.1"/>
    </source>
</evidence>
<evidence type="ECO:0000256" key="7">
    <source>
        <dbReference type="PROSITE-ProRule" id="PRU00339"/>
    </source>
</evidence>
<dbReference type="PROSITE" id="PS50005">
    <property type="entry name" value="TPR"/>
    <property type="match status" value="1"/>
</dbReference>
<dbReference type="GO" id="GO:0005737">
    <property type="term" value="C:cytoplasm"/>
    <property type="evidence" value="ECO:0007669"/>
    <property type="project" value="UniProtKB-SubCell"/>
</dbReference>
<dbReference type="GO" id="GO:0003677">
    <property type="term" value="F:DNA binding"/>
    <property type="evidence" value="ECO:0007669"/>
    <property type="project" value="UniProtKB-KW"/>
</dbReference>
<keyword evidence="6" id="KW-0597">Phosphoprotein</keyword>
<dbReference type="SUPFAM" id="SSF52172">
    <property type="entry name" value="CheY-like"/>
    <property type="match status" value="1"/>
</dbReference>
<keyword evidence="4" id="KW-0238">DNA-binding</keyword>
<dbReference type="SUPFAM" id="SSF48452">
    <property type="entry name" value="TPR-like"/>
    <property type="match status" value="1"/>
</dbReference>
<evidence type="ECO:0000256" key="2">
    <source>
        <dbReference type="ARBA" id="ARBA00023012"/>
    </source>
</evidence>
<organism evidence="10 11">
    <name type="scientific">Halolactibacillus miurensis</name>
    <dbReference type="NCBI Taxonomy" id="306541"/>
    <lineage>
        <taxon>Bacteria</taxon>
        <taxon>Bacillati</taxon>
        <taxon>Bacillota</taxon>
        <taxon>Bacilli</taxon>
        <taxon>Bacillales</taxon>
        <taxon>Bacillaceae</taxon>
        <taxon>Halolactibacillus</taxon>
    </lineage>
</organism>
<dbReference type="InterPro" id="IPR036388">
    <property type="entry name" value="WH-like_DNA-bd_sf"/>
</dbReference>
<dbReference type="RefSeq" id="WP_089852694.1">
    <property type="nucleotide sequence ID" value="NZ_BJWJ01000017.1"/>
</dbReference>
<dbReference type="Gene3D" id="1.10.10.10">
    <property type="entry name" value="Winged helix-like DNA-binding domain superfamily/Winged helix DNA-binding domain"/>
    <property type="match status" value="1"/>
</dbReference>
<reference evidence="10 11" key="1">
    <citation type="submission" date="2016-10" db="EMBL/GenBank/DDBJ databases">
        <authorList>
            <person name="de Groot N.N."/>
        </authorList>
    </citation>
    <scope>NUCLEOTIDE SEQUENCE [LARGE SCALE GENOMIC DNA]</scope>
    <source>
        <strain evidence="10 11">DSM 17074</strain>
    </source>
</reference>
<protein>
    <submittedName>
        <fullName evidence="10">Two-component response regulator, SAPR family, consists of REC, wHTH and BTAD domains</fullName>
    </submittedName>
</protein>
<dbReference type="SUPFAM" id="SSF46894">
    <property type="entry name" value="C-terminal effector domain of the bipartite response regulators"/>
    <property type="match status" value="1"/>
</dbReference>
<dbReference type="InterPro" id="IPR011990">
    <property type="entry name" value="TPR-like_helical_dom_sf"/>
</dbReference>
<evidence type="ECO:0000313" key="11">
    <source>
        <dbReference type="Proteomes" id="UP000199139"/>
    </source>
</evidence>
<dbReference type="PANTHER" id="PTHR35807:SF2">
    <property type="entry name" value="TRANSCRIPTIONAL ACTIVATOR DOMAIN"/>
    <property type="match status" value="1"/>
</dbReference>
<evidence type="ECO:0000313" key="10">
    <source>
        <dbReference type="EMBL" id="SFS33397.1"/>
    </source>
</evidence>
<reference evidence="9 12" key="2">
    <citation type="submission" date="2019-07" db="EMBL/GenBank/DDBJ databases">
        <title>Whole genome shotgun sequence of Halolactibacillus miurensis NBRC 100873.</title>
        <authorList>
            <person name="Hosoyama A."/>
            <person name="Uohara A."/>
            <person name="Ohji S."/>
            <person name="Ichikawa N."/>
        </authorList>
    </citation>
    <scope>NUCLEOTIDE SEQUENCE [LARGE SCALE GENOMIC DNA]</scope>
    <source>
        <strain evidence="9 12">NBRC 100873</strain>
    </source>
</reference>
<comment type="subcellular location">
    <subcellularLocation>
        <location evidence="1">Cytoplasm</location>
    </subcellularLocation>
</comment>